<evidence type="ECO:0000313" key="2">
    <source>
        <dbReference type="Proteomes" id="UP000215459"/>
    </source>
</evidence>
<protein>
    <recommendedName>
        <fullName evidence="3">DUF3189 domain-containing protein</fullName>
    </recommendedName>
</protein>
<reference evidence="1 2" key="1">
    <citation type="submission" date="2017-07" db="EMBL/GenBank/DDBJ databases">
        <title>The genome sequence of Paludifilum halophilum highlights mechanisms for microbial adaptation to high salt environemnts.</title>
        <authorList>
            <person name="Belbahri L."/>
        </authorList>
    </citation>
    <scope>NUCLEOTIDE SEQUENCE [LARGE SCALE GENOMIC DNA]</scope>
    <source>
        <strain evidence="1 2">DSM 102817</strain>
    </source>
</reference>
<evidence type="ECO:0008006" key="3">
    <source>
        <dbReference type="Google" id="ProtNLM"/>
    </source>
</evidence>
<proteinExistence type="predicted"/>
<sequence length="165" mass="18465">MHIIYQCYGSAHSSIIAAAIHLNRLPSNRAPTMEEILSLPDFDQARDDAMGILFYKGDDERGNSVYTIGLGRNWREGQRVIRSLWQLLGRNEEECRLVHALDRITLLTKVGGALSRRYGIPSLGRPLAAWGIRRSYPRLLTLVEQVKNDSSGKSGRQAGDDGFVL</sequence>
<dbReference type="Proteomes" id="UP000215459">
    <property type="component" value="Unassembled WGS sequence"/>
</dbReference>
<name>A0A235BBQ6_9BACL</name>
<organism evidence="1 2">
    <name type="scientific">Paludifilum halophilum</name>
    <dbReference type="NCBI Taxonomy" id="1642702"/>
    <lineage>
        <taxon>Bacteria</taxon>
        <taxon>Bacillati</taxon>
        <taxon>Bacillota</taxon>
        <taxon>Bacilli</taxon>
        <taxon>Bacillales</taxon>
        <taxon>Thermoactinomycetaceae</taxon>
        <taxon>Paludifilum</taxon>
    </lineage>
</organism>
<dbReference type="AlphaFoldDB" id="A0A235BBQ6"/>
<dbReference type="Pfam" id="PF11385">
    <property type="entry name" value="DUF3189"/>
    <property type="match status" value="1"/>
</dbReference>
<evidence type="ECO:0000313" key="1">
    <source>
        <dbReference type="EMBL" id="OYD09730.1"/>
    </source>
</evidence>
<gene>
    <name evidence="1" type="ORF">CHM34_01665</name>
</gene>
<accession>A0A235BBQ6</accession>
<dbReference type="RefSeq" id="WP_094262831.1">
    <property type="nucleotide sequence ID" value="NZ_NOWF01000001.1"/>
</dbReference>
<dbReference type="InterPro" id="IPR021525">
    <property type="entry name" value="DUF3189"/>
</dbReference>
<dbReference type="OrthoDB" id="1680616at2"/>
<keyword evidence="2" id="KW-1185">Reference proteome</keyword>
<dbReference type="EMBL" id="NOWF01000001">
    <property type="protein sequence ID" value="OYD09730.1"/>
    <property type="molecule type" value="Genomic_DNA"/>
</dbReference>
<comment type="caution">
    <text evidence="1">The sequence shown here is derived from an EMBL/GenBank/DDBJ whole genome shotgun (WGS) entry which is preliminary data.</text>
</comment>